<name>A0ABP5Y409_STRLO</name>
<evidence type="ECO:0000313" key="2">
    <source>
        <dbReference type="EMBL" id="GAA2471324.1"/>
    </source>
</evidence>
<protein>
    <submittedName>
        <fullName evidence="2">DUF6230 family protein</fullName>
    </submittedName>
</protein>
<dbReference type="Pfam" id="PF19741">
    <property type="entry name" value="DUF6230"/>
    <property type="match status" value="1"/>
</dbReference>
<gene>
    <name evidence="2" type="ORF">GCM10010276_01960</name>
</gene>
<keyword evidence="1" id="KW-0812">Transmembrane</keyword>
<keyword evidence="1" id="KW-0472">Membrane</keyword>
<dbReference type="RefSeq" id="WP_344398000.1">
    <property type="nucleotide sequence ID" value="NZ_BAAASG010000001.1"/>
</dbReference>
<keyword evidence="3" id="KW-1185">Reference proteome</keyword>
<organism evidence="2 3">
    <name type="scientific">Streptomyces longisporus</name>
    <dbReference type="NCBI Taxonomy" id="1948"/>
    <lineage>
        <taxon>Bacteria</taxon>
        <taxon>Bacillati</taxon>
        <taxon>Actinomycetota</taxon>
        <taxon>Actinomycetes</taxon>
        <taxon>Kitasatosporales</taxon>
        <taxon>Streptomycetaceae</taxon>
        <taxon>Streptomyces</taxon>
    </lineage>
</organism>
<reference evidence="3" key="1">
    <citation type="journal article" date="2019" name="Int. J. Syst. Evol. Microbiol.">
        <title>The Global Catalogue of Microorganisms (GCM) 10K type strain sequencing project: providing services to taxonomists for standard genome sequencing and annotation.</title>
        <authorList>
            <consortium name="The Broad Institute Genomics Platform"/>
            <consortium name="The Broad Institute Genome Sequencing Center for Infectious Disease"/>
            <person name="Wu L."/>
            <person name="Ma J."/>
        </authorList>
    </citation>
    <scope>NUCLEOTIDE SEQUENCE [LARGE SCALE GENOMIC DNA]</scope>
    <source>
        <strain evidence="3">JCM 4395</strain>
    </source>
</reference>
<evidence type="ECO:0000256" key="1">
    <source>
        <dbReference type="SAM" id="Phobius"/>
    </source>
</evidence>
<dbReference type="InterPro" id="IPR046198">
    <property type="entry name" value="DUF6230"/>
</dbReference>
<comment type="caution">
    <text evidence="2">The sequence shown here is derived from an EMBL/GenBank/DDBJ whole genome shotgun (WGS) entry which is preliminary data.</text>
</comment>
<dbReference type="EMBL" id="BAAASG010000001">
    <property type="protein sequence ID" value="GAA2471324.1"/>
    <property type="molecule type" value="Genomic_DNA"/>
</dbReference>
<proteinExistence type="predicted"/>
<sequence>MTFPEPGARPEGHTRWSRLAWVMVPTLVVSALLLVGIGSGILPVSLAVTAQSMTISGQNLKISADRLVGTGFTQYVSTDRSKSTTYPEAIAGIDSADLYNLCQSMVVKLPVVGETTLRIGAGGGGEPAHADHLVVHTDDLGGDAEFHNIVIGQDASTFKNGSGDLAGIFGQSADSVRIDHLRQSTREVTAATFRLTGLRLSVKAGDKPCY</sequence>
<keyword evidence="1" id="KW-1133">Transmembrane helix</keyword>
<dbReference type="Proteomes" id="UP001501777">
    <property type="component" value="Unassembled WGS sequence"/>
</dbReference>
<accession>A0ABP5Y409</accession>
<evidence type="ECO:0000313" key="3">
    <source>
        <dbReference type="Proteomes" id="UP001501777"/>
    </source>
</evidence>
<feature type="transmembrane region" description="Helical" evidence="1">
    <location>
        <begin position="20"/>
        <end position="48"/>
    </location>
</feature>